<dbReference type="AlphaFoldDB" id="A0A0F7STX4"/>
<evidence type="ECO:0000313" key="3">
    <source>
        <dbReference type="EMBL" id="CED85627.1"/>
    </source>
</evidence>
<feature type="region of interest" description="Disordered" evidence="1">
    <location>
        <begin position="201"/>
        <end position="220"/>
    </location>
</feature>
<reference evidence="3" key="1">
    <citation type="submission" date="2014-08" db="EMBL/GenBank/DDBJ databases">
        <authorList>
            <person name="Sharma Rahul"/>
            <person name="Thines Marco"/>
        </authorList>
    </citation>
    <scope>NUCLEOTIDE SEQUENCE</scope>
</reference>
<dbReference type="PROSITE" id="PS50172">
    <property type="entry name" value="BRCT"/>
    <property type="match status" value="1"/>
</dbReference>
<feature type="region of interest" description="Disordered" evidence="1">
    <location>
        <begin position="260"/>
        <end position="297"/>
    </location>
</feature>
<feature type="compositionally biased region" description="Polar residues" evidence="1">
    <location>
        <begin position="116"/>
        <end position="125"/>
    </location>
</feature>
<sequence length="486" mass="53341">MSDFFASLDALNEDPFYQDTRIDLDMDLALSRLHRVHHSSKKRTVRGCHDLELTVNREPTSRSKQTLLSPGSLSPSAISPLDTSTSSRSIDLRKVTLLRSLVSGPGSRPKPEQQPPIASNQSVNHARTSMNQDAQGEHYFVNQTFSHPPSSDMVSPSSLSFGSGLSEQPDHPIPLHTNPPILRSVSPISTQMAFDLLSNVTTPNTSKLEPDERPPVSLSRPPHIENALVAVARRSKQRSTDKAVHKEPRHVKRLRLAAAAADTENQTTKMSSVPVGVSARGEEVSKARGKTKSKTGPTLRSLSAVALRLNEALERQSESESVFIEAPAGTDPGRGSRLHVLAGTTVLILWKSVESLVNEYQANWIEKISSLGAKIAIEISDDVTHVIPDSSDFPSHLILKRFNVRHADDLPTGIKFVRDHWIDYSHKTMSRADEEAFLMFSSHRTTFGIGPSSRSPSNSQPAALFSSLSVPIESTRTVFHSPTIQH</sequence>
<feature type="domain" description="BRCT" evidence="2">
    <location>
        <begin position="336"/>
        <end position="439"/>
    </location>
</feature>
<feature type="compositionally biased region" description="Low complexity" evidence="1">
    <location>
        <begin position="146"/>
        <end position="166"/>
    </location>
</feature>
<dbReference type="Gene3D" id="3.40.50.10190">
    <property type="entry name" value="BRCT domain"/>
    <property type="match status" value="1"/>
</dbReference>
<evidence type="ECO:0000256" key="1">
    <source>
        <dbReference type="SAM" id="MobiDB-lite"/>
    </source>
</evidence>
<feature type="region of interest" description="Disordered" evidence="1">
    <location>
        <begin position="58"/>
        <end position="86"/>
    </location>
</feature>
<feature type="compositionally biased region" description="Polar residues" evidence="1">
    <location>
        <begin position="62"/>
        <end position="86"/>
    </location>
</feature>
<dbReference type="EMBL" id="LN483332">
    <property type="protein sequence ID" value="CED85627.1"/>
    <property type="molecule type" value="Genomic_DNA"/>
</dbReference>
<evidence type="ECO:0000259" key="2">
    <source>
        <dbReference type="PROSITE" id="PS50172"/>
    </source>
</evidence>
<feature type="region of interest" description="Disordered" evidence="1">
    <location>
        <begin position="142"/>
        <end position="180"/>
    </location>
</feature>
<dbReference type="InterPro" id="IPR036420">
    <property type="entry name" value="BRCT_dom_sf"/>
</dbReference>
<dbReference type="InterPro" id="IPR001357">
    <property type="entry name" value="BRCT_dom"/>
</dbReference>
<feature type="region of interest" description="Disordered" evidence="1">
    <location>
        <begin position="102"/>
        <end position="125"/>
    </location>
</feature>
<accession>A0A0F7STX4</accession>
<organism evidence="3">
    <name type="scientific">Phaffia rhodozyma</name>
    <name type="common">Yeast</name>
    <name type="synonym">Xanthophyllomyces dendrorhous</name>
    <dbReference type="NCBI Taxonomy" id="264483"/>
    <lineage>
        <taxon>Eukaryota</taxon>
        <taxon>Fungi</taxon>
        <taxon>Dikarya</taxon>
        <taxon>Basidiomycota</taxon>
        <taxon>Agaricomycotina</taxon>
        <taxon>Tremellomycetes</taxon>
        <taxon>Cystofilobasidiales</taxon>
        <taxon>Mrakiaceae</taxon>
        <taxon>Phaffia</taxon>
    </lineage>
</organism>
<proteinExistence type="predicted"/>
<protein>
    <submittedName>
        <fullName evidence="3">BRCT domain</fullName>
    </submittedName>
</protein>
<dbReference type="SUPFAM" id="SSF52113">
    <property type="entry name" value="BRCT domain"/>
    <property type="match status" value="1"/>
</dbReference>
<name>A0A0F7STX4_PHARH</name>